<proteinExistence type="predicted"/>
<dbReference type="Proteomes" id="UP000800092">
    <property type="component" value="Unassembled WGS sequence"/>
</dbReference>
<dbReference type="PANTHER" id="PTHR33112">
    <property type="entry name" value="DOMAIN PROTEIN, PUTATIVE-RELATED"/>
    <property type="match status" value="1"/>
</dbReference>
<dbReference type="OrthoDB" id="5135333at2759"/>
<dbReference type="EMBL" id="ML991867">
    <property type="protein sequence ID" value="KAF2229317.1"/>
    <property type="molecule type" value="Genomic_DNA"/>
</dbReference>
<sequence length="768" mass="89446">MRTRRNSLCSRCATIDFDYYLFHEFKKPYDLGSFDQLWSTAPYCPFCRLVVAFLDVEHIRSNERLLLDNTLAWKYSIVSLGYDGASSYAYSNELDLKVGTKSGLGKLARVLTVRTTGGRILSRIQYLANKETARHKLFFGRRIDAQQVDWELVQSWLKLCSRAHVSLCSRNGQAASRLPNDIFRVIDVEKRVIVRSTQKIEYFALSYVWGEPLMGQAMPRLKKVNIFRDRNGLESAMLPNGLPATIEDAMTIVRRVGFPQRIKYLWVDALCIVQDDEEDRTIQVRNMDAIFSCAYVTIAVGSGLHANAGIPGVSIGRALGNQIIEIVKGFDLAILLPKYHTIQNNICLKWKERGWTLQEKVLSKRLLLFTDNQVYFKCSNAVWCEDTASEVSRLSNDIRRRADPFRWAPDRRFKEAPGLIDEVYYFFRHYGQLIKLRDKKRQRELEFWPRYMAVVNEYSRRSLTERKDVLSAVECLLLSLDTYQKLKPFAFAGIPQRYFQQALLWHPRPGSNCYCGAARDEIVPTWSWARWIFGEYCMWFPQDVDFSPVADWSRYPEFAPIASYVRNNMKDFQMYAIVKGYSKPVRISPYSKPRPPREADILMPNSYIVQKYLDKVRCLLYFQAKLVSFHIGAPIRFHDRRADRDRCMWCQCVDEEDECIGEVLTTGRVIHRLRHYPADFVLLSWGRRFIHSDLPVPPKYIPRVKSRHDVLQRRMGDFEYPDEWVVGNVMLVEWDSAARVIATRLGLGKIIITAIDQQQPRERGIYLA</sequence>
<protein>
    <submittedName>
        <fullName evidence="2">HET-domain-containing protein</fullName>
    </submittedName>
</protein>
<accession>A0A6A6GUF7</accession>
<dbReference type="PANTHER" id="PTHR33112:SF12">
    <property type="entry name" value="HETEROKARYON INCOMPATIBILITY DOMAIN-CONTAINING PROTEIN"/>
    <property type="match status" value="1"/>
</dbReference>
<gene>
    <name evidence="2" type="ORF">EV356DRAFT_521176</name>
</gene>
<name>A0A6A6GUF7_VIRVR</name>
<feature type="domain" description="Heterokaryon incompatibility" evidence="1">
    <location>
        <begin position="202"/>
        <end position="359"/>
    </location>
</feature>
<evidence type="ECO:0000313" key="2">
    <source>
        <dbReference type="EMBL" id="KAF2229317.1"/>
    </source>
</evidence>
<organism evidence="2 3">
    <name type="scientific">Viridothelium virens</name>
    <name type="common">Speckled blister lichen</name>
    <name type="synonym">Trypethelium virens</name>
    <dbReference type="NCBI Taxonomy" id="1048519"/>
    <lineage>
        <taxon>Eukaryota</taxon>
        <taxon>Fungi</taxon>
        <taxon>Dikarya</taxon>
        <taxon>Ascomycota</taxon>
        <taxon>Pezizomycotina</taxon>
        <taxon>Dothideomycetes</taxon>
        <taxon>Dothideomycetes incertae sedis</taxon>
        <taxon>Trypetheliales</taxon>
        <taxon>Trypetheliaceae</taxon>
        <taxon>Viridothelium</taxon>
    </lineage>
</organism>
<reference evidence="2" key="1">
    <citation type="journal article" date="2020" name="Stud. Mycol.">
        <title>101 Dothideomycetes genomes: a test case for predicting lifestyles and emergence of pathogens.</title>
        <authorList>
            <person name="Haridas S."/>
            <person name="Albert R."/>
            <person name="Binder M."/>
            <person name="Bloem J."/>
            <person name="Labutti K."/>
            <person name="Salamov A."/>
            <person name="Andreopoulos B."/>
            <person name="Baker S."/>
            <person name="Barry K."/>
            <person name="Bills G."/>
            <person name="Bluhm B."/>
            <person name="Cannon C."/>
            <person name="Castanera R."/>
            <person name="Culley D."/>
            <person name="Daum C."/>
            <person name="Ezra D."/>
            <person name="Gonzalez J."/>
            <person name="Henrissat B."/>
            <person name="Kuo A."/>
            <person name="Liang C."/>
            <person name="Lipzen A."/>
            <person name="Lutzoni F."/>
            <person name="Magnuson J."/>
            <person name="Mondo S."/>
            <person name="Nolan M."/>
            <person name="Ohm R."/>
            <person name="Pangilinan J."/>
            <person name="Park H.-J."/>
            <person name="Ramirez L."/>
            <person name="Alfaro M."/>
            <person name="Sun H."/>
            <person name="Tritt A."/>
            <person name="Yoshinaga Y."/>
            <person name="Zwiers L.-H."/>
            <person name="Turgeon B."/>
            <person name="Goodwin S."/>
            <person name="Spatafora J."/>
            <person name="Crous P."/>
            <person name="Grigoriev I."/>
        </authorList>
    </citation>
    <scope>NUCLEOTIDE SEQUENCE</scope>
    <source>
        <strain evidence="2">Tuck. ex Michener</strain>
    </source>
</reference>
<dbReference type="Pfam" id="PF06985">
    <property type="entry name" value="HET"/>
    <property type="match status" value="1"/>
</dbReference>
<dbReference type="AlphaFoldDB" id="A0A6A6GUF7"/>
<dbReference type="InterPro" id="IPR010730">
    <property type="entry name" value="HET"/>
</dbReference>
<keyword evidence="3" id="KW-1185">Reference proteome</keyword>
<evidence type="ECO:0000313" key="3">
    <source>
        <dbReference type="Proteomes" id="UP000800092"/>
    </source>
</evidence>
<evidence type="ECO:0000259" key="1">
    <source>
        <dbReference type="Pfam" id="PF06985"/>
    </source>
</evidence>